<keyword evidence="1" id="KW-0540">Nuclease</keyword>
<dbReference type="InterPro" id="IPR016191">
    <property type="entry name" value="Ribonuclease/ribotoxin"/>
</dbReference>
<dbReference type="VEuPathDB" id="FungiDB:AeMF1_020537"/>
<dbReference type="Proteomes" id="UP000481153">
    <property type="component" value="Unassembled WGS sequence"/>
</dbReference>
<dbReference type="EMBL" id="VJMJ01000143">
    <property type="protein sequence ID" value="KAF0731384.1"/>
    <property type="molecule type" value="Genomic_DNA"/>
</dbReference>
<sequence length="163" mass="18492">MRSTVAVIACLIYVAAATRYEWVCENNVRSFGRRVYDQHHAEASLHAANGVAEFGNSLSSYPHEFKNKPGFRFPRAECNNLKEGQYLLEYPLFRDTIYKQNPTTKRPVKNRAQSEEKKPLPGPARVIYLARTKTFCGVITHVGQENEPSKGGFALCARRTRRG</sequence>
<dbReference type="GO" id="GO:0004521">
    <property type="term" value="F:RNA endonuclease activity"/>
    <property type="evidence" value="ECO:0007669"/>
    <property type="project" value="InterPro"/>
</dbReference>
<dbReference type="SUPFAM" id="SSF53933">
    <property type="entry name" value="Microbial ribonucleases"/>
    <property type="match status" value="1"/>
</dbReference>
<evidence type="ECO:0000256" key="2">
    <source>
        <dbReference type="ARBA" id="ARBA00022801"/>
    </source>
</evidence>
<evidence type="ECO:0000313" key="5">
    <source>
        <dbReference type="EMBL" id="KAF0731384.1"/>
    </source>
</evidence>
<reference evidence="5 6" key="1">
    <citation type="submission" date="2019-07" db="EMBL/GenBank/DDBJ databases">
        <title>Genomics analysis of Aphanomyces spp. identifies a new class of oomycete effector associated with host adaptation.</title>
        <authorList>
            <person name="Gaulin E."/>
        </authorList>
    </citation>
    <scope>NUCLEOTIDE SEQUENCE [LARGE SCALE GENOMIC DNA]</scope>
    <source>
        <strain evidence="5 6">ATCC 201684</strain>
    </source>
</reference>
<evidence type="ECO:0000313" key="6">
    <source>
        <dbReference type="Proteomes" id="UP000481153"/>
    </source>
</evidence>
<protein>
    <submittedName>
        <fullName evidence="5">Uncharacterized protein</fullName>
    </submittedName>
</protein>
<dbReference type="Pfam" id="PF00545">
    <property type="entry name" value="Ribonuclease"/>
    <property type="match status" value="1"/>
</dbReference>
<proteinExistence type="predicted"/>
<evidence type="ECO:0000256" key="1">
    <source>
        <dbReference type="ARBA" id="ARBA00022722"/>
    </source>
</evidence>
<evidence type="ECO:0000256" key="3">
    <source>
        <dbReference type="SAM" id="MobiDB-lite"/>
    </source>
</evidence>
<comment type="caution">
    <text evidence="5">The sequence shown here is derived from an EMBL/GenBank/DDBJ whole genome shotgun (WGS) entry which is preliminary data.</text>
</comment>
<name>A0A6G0WV77_9STRA</name>
<dbReference type="GO" id="GO:0016787">
    <property type="term" value="F:hydrolase activity"/>
    <property type="evidence" value="ECO:0007669"/>
    <property type="project" value="UniProtKB-KW"/>
</dbReference>
<feature type="signal peptide" evidence="4">
    <location>
        <begin position="1"/>
        <end position="17"/>
    </location>
</feature>
<dbReference type="GO" id="GO:0003723">
    <property type="term" value="F:RNA binding"/>
    <property type="evidence" value="ECO:0007669"/>
    <property type="project" value="InterPro"/>
</dbReference>
<feature type="chain" id="PRO_5026134325" evidence="4">
    <location>
        <begin position="18"/>
        <end position="163"/>
    </location>
</feature>
<accession>A0A6G0WV77</accession>
<dbReference type="AlphaFoldDB" id="A0A6G0WV77"/>
<evidence type="ECO:0000256" key="4">
    <source>
        <dbReference type="SAM" id="SignalP"/>
    </source>
</evidence>
<organism evidence="5 6">
    <name type="scientific">Aphanomyces euteiches</name>
    <dbReference type="NCBI Taxonomy" id="100861"/>
    <lineage>
        <taxon>Eukaryota</taxon>
        <taxon>Sar</taxon>
        <taxon>Stramenopiles</taxon>
        <taxon>Oomycota</taxon>
        <taxon>Saprolegniomycetes</taxon>
        <taxon>Saprolegniales</taxon>
        <taxon>Verrucalvaceae</taxon>
        <taxon>Aphanomyces</taxon>
    </lineage>
</organism>
<keyword evidence="2" id="KW-0378">Hydrolase</keyword>
<dbReference type="InterPro" id="IPR000026">
    <property type="entry name" value="N1-like"/>
</dbReference>
<dbReference type="Gene3D" id="3.10.450.30">
    <property type="entry name" value="Microbial ribonucleases"/>
    <property type="match status" value="1"/>
</dbReference>
<keyword evidence="6" id="KW-1185">Reference proteome</keyword>
<keyword evidence="4" id="KW-0732">Signal</keyword>
<gene>
    <name evidence="5" type="ORF">Ae201684_011287</name>
</gene>
<feature type="region of interest" description="Disordered" evidence="3">
    <location>
        <begin position="101"/>
        <end position="120"/>
    </location>
</feature>